<organism evidence="1 2">
    <name type="scientific">Dactylosporangium aurantiacum</name>
    <dbReference type="NCBI Taxonomy" id="35754"/>
    <lineage>
        <taxon>Bacteria</taxon>
        <taxon>Bacillati</taxon>
        <taxon>Actinomycetota</taxon>
        <taxon>Actinomycetes</taxon>
        <taxon>Micromonosporales</taxon>
        <taxon>Micromonosporaceae</taxon>
        <taxon>Dactylosporangium</taxon>
    </lineage>
</organism>
<dbReference type="Proteomes" id="UP001058003">
    <property type="component" value="Chromosome"/>
</dbReference>
<sequence length="117" mass="12693">MLVKPISAPPVQDSADRVLVPFGPLSAAQAAQKPMRLNNASVCIYCMTRWCASEQCVAMHRASLWIVCETCDGFDVGCHCMGGVVEAPQALVAEQVFRQLPTTAPVNEDGEFPYYVS</sequence>
<evidence type="ECO:0000313" key="1">
    <source>
        <dbReference type="EMBL" id="UWZ56007.1"/>
    </source>
</evidence>
<accession>A0A9Q9MNT1</accession>
<dbReference type="RefSeq" id="WP_260710317.1">
    <property type="nucleotide sequence ID" value="NZ_CP073767.1"/>
</dbReference>
<dbReference type="KEGG" id="daur:Daura_07385"/>
<gene>
    <name evidence="1" type="ORF">Daura_07385</name>
</gene>
<reference evidence="1" key="1">
    <citation type="submission" date="2021-04" db="EMBL/GenBank/DDBJ databases">
        <title>Dactylosporangium aurantiacum NRRL B-8018 full assembly.</title>
        <authorList>
            <person name="Hartkoorn R.C."/>
            <person name="Beaudoing E."/>
            <person name="Hot D."/>
        </authorList>
    </citation>
    <scope>NUCLEOTIDE SEQUENCE</scope>
    <source>
        <strain evidence="1">NRRL B-8018</strain>
    </source>
</reference>
<protein>
    <submittedName>
        <fullName evidence="1">Uncharacterized protein</fullName>
    </submittedName>
</protein>
<dbReference type="AlphaFoldDB" id="A0A9Q9MNT1"/>
<keyword evidence="2" id="KW-1185">Reference proteome</keyword>
<name>A0A9Q9MNT1_9ACTN</name>
<proteinExistence type="predicted"/>
<evidence type="ECO:0000313" key="2">
    <source>
        <dbReference type="Proteomes" id="UP001058003"/>
    </source>
</evidence>
<dbReference type="EMBL" id="CP073767">
    <property type="protein sequence ID" value="UWZ56007.1"/>
    <property type="molecule type" value="Genomic_DNA"/>
</dbReference>